<keyword evidence="2" id="KW-0472">Membrane</keyword>
<dbReference type="InterPro" id="IPR023365">
    <property type="entry name" value="Sortase_dom-sf"/>
</dbReference>
<evidence type="ECO:0000313" key="3">
    <source>
        <dbReference type="EMBL" id="SHI84805.1"/>
    </source>
</evidence>
<dbReference type="AlphaFoldDB" id="A0A1M6EH63"/>
<name>A0A1M6EH63_9ACTN</name>
<keyword evidence="1" id="KW-0378">Hydrolase</keyword>
<evidence type="ECO:0000256" key="1">
    <source>
        <dbReference type="ARBA" id="ARBA00022801"/>
    </source>
</evidence>
<keyword evidence="4" id="KW-1185">Reference proteome</keyword>
<organism evidence="3 4">
    <name type="scientific">Tessaracoccus bendigoensis DSM 12906</name>
    <dbReference type="NCBI Taxonomy" id="1123357"/>
    <lineage>
        <taxon>Bacteria</taxon>
        <taxon>Bacillati</taxon>
        <taxon>Actinomycetota</taxon>
        <taxon>Actinomycetes</taxon>
        <taxon>Propionibacteriales</taxon>
        <taxon>Propionibacteriaceae</taxon>
        <taxon>Tessaracoccus</taxon>
    </lineage>
</organism>
<evidence type="ECO:0000256" key="2">
    <source>
        <dbReference type="SAM" id="Phobius"/>
    </source>
</evidence>
<accession>A0A1M6EH63</accession>
<dbReference type="GO" id="GO:0016787">
    <property type="term" value="F:hydrolase activity"/>
    <property type="evidence" value="ECO:0007669"/>
    <property type="project" value="UniProtKB-KW"/>
</dbReference>
<proteinExistence type="predicted"/>
<dbReference type="Proteomes" id="UP000184512">
    <property type="component" value="Unassembled WGS sequence"/>
</dbReference>
<dbReference type="Pfam" id="PF04203">
    <property type="entry name" value="Sortase"/>
    <property type="match status" value="1"/>
</dbReference>
<dbReference type="SUPFAM" id="SSF63817">
    <property type="entry name" value="Sortase"/>
    <property type="match status" value="1"/>
</dbReference>
<keyword evidence="2" id="KW-0812">Transmembrane</keyword>
<evidence type="ECO:0000313" key="4">
    <source>
        <dbReference type="Proteomes" id="UP000184512"/>
    </source>
</evidence>
<dbReference type="STRING" id="1123357.SAMN02745244_01188"/>
<gene>
    <name evidence="3" type="ORF">SAMN02745244_01188</name>
</gene>
<reference evidence="3 4" key="1">
    <citation type="submission" date="2016-11" db="EMBL/GenBank/DDBJ databases">
        <authorList>
            <person name="Jaros S."/>
            <person name="Januszkiewicz K."/>
            <person name="Wedrychowicz H."/>
        </authorList>
    </citation>
    <scope>NUCLEOTIDE SEQUENCE [LARGE SCALE GENOMIC DNA]</scope>
    <source>
        <strain evidence="3 4">DSM 12906</strain>
    </source>
</reference>
<dbReference type="NCBIfam" id="TIGR01076">
    <property type="entry name" value="sortase_fam"/>
    <property type="match status" value="1"/>
</dbReference>
<dbReference type="OrthoDB" id="5242879at2"/>
<protein>
    <submittedName>
        <fullName evidence="3">Sortase A</fullName>
    </submittedName>
</protein>
<dbReference type="CDD" id="cd05830">
    <property type="entry name" value="Sortase_E"/>
    <property type="match status" value="1"/>
</dbReference>
<dbReference type="InterPro" id="IPR005754">
    <property type="entry name" value="Sortase"/>
</dbReference>
<dbReference type="InterPro" id="IPR042003">
    <property type="entry name" value="Sortase_E"/>
</dbReference>
<feature type="transmembrane region" description="Helical" evidence="2">
    <location>
        <begin position="17"/>
        <end position="40"/>
    </location>
</feature>
<sequence>MGAVAKNGRDGRRVSPLLVMLVAVLVAVVGVGGFVAWQFFGTNIVASRAVPGELAAVHAALDGATPSADGGVKVPEPVPHEAAWLLRIPSLDLEQPIIAGVEPGDLRRGVGWYPGTALPGQVGNFVLAGYRFGNGEPFRHLFGLKVGDEVVVETPQGVFTYEVISAPGELTVQEGDSWVLDPVPGRSDEIPTQALLTLTTGEDVIETGDRAVGFAVLTGTQIR</sequence>
<dbReference type="EMBL" id="FQZG01000017">
    <property type="protein sequence ID" value="SHI84805.1"/>
    <property type="molecule type" value="Genomic_DNA"/>
</dbReference>
<keyword evidence="2" id="KW-1133">Transmembrane helix</keyword>
<dbReference type="Gene3D" id="2.40.260.10">
    <property type="entry name" value="Sortase"/>
    <property type="match status" value="1"/>
</dbReference>